<comment type="caution">
    <text evidence="1">The sequence shown here is derived from an EMBL/GenBank/DDBJ whole genome shotgun (WGS) entry which is preliminary data.</text>
</comment>
<sequence>MNHFKYFKKRKTVEPPQFKFEEEYWGMVKDPDGKLRNLIDEREKRYQDYKDEIDFINQLPAGRILDVGCGFGYSLSWVNEKWEKHGTELSSYAGKIAEKYCKVFFGKLDEAKYPDNYFDVVSAFHVLEHVEDMVGMVKEIYRILKDNGHLVIQMPNFDSGCARRFGEKYRMLNDKTHINLISDYGLRLLLEDHFFKVDRIEYPYFETPHFTSENLLRLFDVTKMSPPFYGNVMSFYARKLAGGQNTAEETVSAILRKSINLERDTVSQNLNSLTALAHAIREAGEKNVAPVWIAKDSILKVLKSLSSFQRITSEFYSLEQSVPNFKQKTPVILIIDTLKPLEVFIDQIKKANGDLFVVGAEKDLSTINGEKNRLICVPTTQQDEFDKILLTILSGIFQLRQLQSHIIAAK</sequence>
<gene>
    <name evidence="1" type="ORF">COV74_09310</name>
</gene>
<name>A0A2H0LLY4_9BACT</name>
<dbReference type="SUPFAM" id="SSF53335">
    <property type="entry name" value="S-adenosyl-L-methionine-dependent methyltransferases"/>
    <property type="match status" value="1"/>
</dbReference>
<dbReference type="Gene3D" id="3.40.50.150">
    <property type="entry name" value="Vaccinia Virus protein VP39"/>
    <property type="match status" value="1"/>
</dbReference>
<evidence type="ECO:0008006" key="3">
    <source>
        <dbReference type="Google" id="ProtNLM"/>
    </source>
</evidence>
<dbReference type="AlphaFoldDB" id="A0A2H0LLY4"/>
<evidence type="ECO:0000313" key="1">
    <source>
        <dbReference type="EMBL" id="PIQ85387.1"/>
    </source>
</evidence>
<evidence type="ECO:0000313" key="2">
    <source>
        <dbReference type="Proteomes" id="UP000230859"/>
    </source>
</evidence>
<dbReference type="EMBL" id="PCVY01000068">
    <property type="protein sequence ID" value="PIQ85387.1"/>
    <property type="molecule type" value="Genomic_DNA"/>
</dbReference>
<organism evidence="1 2">
    <name type="scientific">Candidatus Abzuiibacterium crystallinum</name>
    <dbReference type="NCBI Taxonomy" id="1974748"/>
    <lineage>
        <taxon>Bacteria</taxon>
        <taxon>Pseudomonadati</taxon>
        <taxon>Candidatus Omnitrophota</taxon>
        <taxon>Candidatus Abzuiibacterium</taxon>
    </lineage>
</organism>
<dbReference type="PANTHER" id="PTHR43861:SF6">
    <property type="entry name" value="METHYLTRANSFERASE TYPE 11"/>
    <property type="match status" value="1"/>
</dbReference>
<proteinExistence type="predicted"/>
<reference evidence="1 2" key="1">
    <citation type="submission" date="2017-09" db="EMBL/GenBank/DDBJ databases">
        <title>Depth-based differentiation of microbial function through sediment-hosted aquifers and enrichment of novel symbionts in the deep terrestrial subsurface.</title>
        <authorList>
            <person name="Probst A.J."/>
            <person name="Ladd B."/>
            <person name="Jarett J.K."/>
            <person name="Geller-Mcgrath D.E."/>
            <person name="Sieber C.M."/>
            <person name="Emerson J.B."/>
            <person name="Anantharaman K."/>
            <person name="Thomas B.C."/>
            <person name="Malmstrom R."/>
            <person name="Stieglmeier M."/>
            <person name="Klingl A."/>
            <person name="Woyke T."/>
            <person name="Ryan C.M."/>
            <person name="Banfield J.F."/>
        </authorList>
    </citation>
    <scope>NUCLEOTIDE SEQUENCE [LARGE SCALE GENOMIC DNA]</scope>
    <source>
        <strain evidence="1">CG11_big_fil_rev_8_21_14_0_20_45_26</strain>
    </source>
</reference>
<dbReference type="Pfam" id="PF13489">
    <property type="entry name" value="Methyltransf_23"/>
    <property type="match status" value="1"/>
</dbReference>
<dbReference type="Proteomes" id="UP000230859">
    <property type="component" value="Unassembled WGS sequence"/>
</dbReference>
<dbReference type="CDD" id="cd02440">
    <property type="entry name" value="AdoMet_MTases"/>
    <property type="match status" value="1"/>
</dbReference>
<accession>A0A2H0LLY4</accession>
<protein>
    <recommendedName>
        <fullName evidence="3">Methyltransferase type 11 domain-containing protein</fullName>
    </recommendedName>
</protein>
<dbReference type="PANTHER" id="PTHR43861">
    <property type="entry name" value="TRANS-ACONITATE 2-METHYLTRANSFERASE-RELATED"/>
    <property type="match status" value="1"/>
</dbReference>
<dbReference type="InterPro" id="IPR029063">
    <property type="entry name" value="SAM-dependent_MTases_sf"/>
</dbReference>